<sequence>MADTTLRPKVVSKDEWAEARAALLAEEKALTRAQDRLAAARRRLPRHEVEDRYRFETGTGPVCLSDLFDGRDQLIVYHHMLRRADPDPCPGCSMFADSVPHLAHLHARNTSLVMVSQAPLAEIKTFKARMGWTMPWVETRDSFNADFGVTGGFGLNVFLREGGTIWRTYFTNARGVEALGSVWSFLDLTPYGRQETWQDAPGGTPQDAPYEWWRLHDDYGEADGGCCGT</sequence>
<keyword evidence="1" id="KW-0175">Coiled coil</keyword>
<organism evidence="2 3">
    <name type="scientific">Roseicyclus mahoneyensis</name>
    <dbReference type="NCBI Taxonomy" id="164332"/>
    <lineage>
        <taxon>Bacteria</taxon>
        <taxon>Pseudomonadati</taxon>
        <taxon>Pseudomonadota</taxon>
        <taxon>Alphaproteobacteria</taxon>
        <taxon>Rhodobacterales</taxon>
        <taxon>Roseobacteraceae</taxon>
        <taxon>Roseicyclus</taxon>
    </lineage>
</organism>
<name>A0A316H3E7_9RHOB</name>
<feature type="coiled-coil region" evidence="1">
    <location>
        <begin position="23"/>
        <end position="50"/>
    </location>
</feature>
<evidence type="ECO:0000313" key="2">
    <source>
        <dbReference type="EMBL" id="PWK62033.1"/>
    </source>
</evidence>
<dbReference type="Proteomes" id="UP000245708">
    <property type="component" value="Unassembled WGS sequence"/>
</dbReference>
<reference evidence="2 3" key="1">
    <citation type="submission" date="2018-05" db="EMBL/GenBank/DDBJ databases">
        <title>Genomic Encyclopedia of Type Strains, Phase IV (KMG-IV): sequencing the most valuable type-strain genomes for metagenomic binning, comparative biology and taxonomic classification.</title>
        <authorList>
            <person name="Goeker M."/>
        </authorList>
    </citation>
    <scope>NUCLEOTIDE SEQUENCE [LARGE SCALE GENOMIC DNA]</scope>
    <source>
        <strain evidence="2 3">DSM 16097</strain>
    </source>
</reference>
<dbReference type="Pfam" id="PF05988">
    <property type="entry name" value="DUF899"/>
    <property type="match status" value="1"/>
</dbReference>
<proteinExistence type="predicted"/>
<dbReference type="RefSeq" id="WP_109663957.1">
    <property type="nucleotide sequence ID" value="NZ_QGGW01000001.1"/>
</dbReference>
<comment type="caution">
    <text evidence="2">The sequence shown here is derived from an EMBL/GenBank/DDBJ whole genome shotgun (WGS) entry which is preliminary data.</text>
</comment>
<gene>
    <name evidence="2" type="ORF">C7455_10158</name>
</gene>
<accession>A0A316H3E7</accession>
<dbReference type="OrthoDB" id="7331188at2"/>
<dbReference type="InterPro" id="IPR010296">
    <property type="entry name" value="DUF899_thioredox"/>
</dbReference>
<evidence type="ECO:0000313" key="3">
    <source>
        <dbReference type="Proteomes" id="UP000245708"/>
    </source>
</evidence>
<dbReference type="AlphaFoldDB" id="A0A316H3E7"/>
<protein>
    <submittedName>
        <fullName evidence="2">Putative dithiol-disulfide oxidoreductase (DUF899 family)</fullName>
    </submittedName>
</protein>
<dbReference type="EMBL" id="QGGW01000001">
    <property type="protein sequence ID" value="PWK62033.1"/>
    <property type="molecule type" value="Genomic_DNA"/>
</dbReference>
<keyword evidence="3" id="KW-1185">Reference proteome</keyword>
<evidence type="ECO:0000256" key="1">
    <source>
        <dbReference type="SAM" id="Coils"/>
    </source>
</evidence>